<dbReference type="GO" id="GO:0006178">
    <property type="term" value="P:guanine salvage"/>
    <property type="evidence" value="ECO:0007669"/>
    <property type="project" value="TreeGrafter"/>
</dbReference>
<dbReference type="SUPFAM" id="SSF53271">
    <property type="entry name" value="PRTase-like"/>
    <property type="match status" value="1"/>
</dbReference>
<evidence type="ECO:0000313" key="17">
    <source>
        <dbReference type="EMBL" id="SEH36428.1"/>
    </source>
</evidence>
<comment type="cofactor">
    <cofactor evidence="1 15">
        <name>Mg(2+)</name>
        <dbReference type="ChEBI" id="CHEBI:18420"/>
    </cofactor>
</comment>
<evidence type="ECO:0000256" key="5">
    <source>
        <dbReference type="ARBA" id="ARBA00011895"/>
    </source>
</evidence>
<evidence type="ECO:0000256" key="14">
    <source>
        <dbReference type="ARBA" id="ARBA00049402"/>
    </source>
</evidence>
<dbReference type="GO" id="GO:0006166">
    <property type="term" value="P:purine ribonucleoside salvage"/>
    <property type="evidence" value="ECO:0007669"/>
    <property type="project" value="UniProtKB-KW"/>
</dbReference>
<dbReference type="CDD" id="cd06223">
    <property type="entry name" value="PRTases_typeI"/>
    <property type="match status" value="1"/>
</dbReference>
<evidence type="ECO:0000256" key="1">
    <source>
        <dbReference type="ARBA" id="ARBA00001946"/>
    </source>
</evidence>
<keyword evidence="10 15" id="KW-0660">Purine salvage</keyword>
<dbReference type="InterPro" id="IPR029057">
    <property type="entry name" value="PRTase-like"/>
</dbReference>
<dbReference type="PANTHER" id="PTHR43340">
    <property type="entry name" value="HYPOXANTHINE-GUANINE PHOSPHORIBOSYLTRANSFERASE"/>
    <property type="match status" value="1"/>
</dbReference>
<keyword evidence="7 15" id="KW-0328">Glycosyltransferase</keyword>
<comment type="subcellular location">
    <subcellularLocation>
        <location evidence="2 15">Cytoplasm</location>
    </subcellularLocation>
</comment>
<sequence length="212" mass="24864">MYYSFIELLQKENRSIAIKTLFLYFEILMESITIHDKNFVPYLKHDEIQEIIKKLALKVYEDYKDETPIFVGVLNGVIMFFSDFLKYYPGKCEIAFLQVSSYSGTQSTGIVYKKMDLTKDVVDRHIILMEDIVDTGNTLENLFEYFKNTQRPKSLKVASLLLKPDVFQKDFTIDYVAKEIPNKFVLGYGLDYDELGRNLPDLYQLEEGRINH</sequence>
<reference evidence="18" key="1">
    <citation type="submission" date="2016-10" db="EMBL/GenBank/DDBJ databases">
        <authorList>
            <person name="Varghese N."/>
            <person name="Submissions S."/>
        </authorList>
    </citation>
    <scope>NUCLEOTIDE SEQUENCE [LARGE SCALE GENOMIC DNA]</scope>
    <source>
        <strain evidence="18">DSM 19326</strain>
    </source>
</reference>
<dbReference type="EC" id="2.4.2.8" evidence="5 15"/>
<evidence type="ECO:0000313" key="18">
    <source>
        <dbReference type="Proteomes" id="UP000198555"/>
    </source>
</evidence>
<dbReference type="PANTHER" id="PTHR43340:SF1">
    <property type="entry name" value="HYPOXANTHINE PHOSPHORIBOSYLTRANSFERASE"/>
    <property type="match status" value="1"/>
</dbReference>
<evidence type="ECO:0000256" key="7">
    <source>
        <dbReference type="ARBA" id="ARBA00022676"/>
    </source>
</evidence>
<dbReference type="Proteomes" id="UP000198555">
    <property type="component" value="Unassembled WGS sequence"/>
</dbReference>
<dbReference type="GO" id="GO:0032264">
    <property type="term" value="P:IMP salvage"/>
    <property type="evidence" value="ECO:0007669"/>
    <property type="project" value="UniProtKB-UniPathway"/>
</dbReference>
<protein>
    <recommendedName>
        <fullName evidence="5 15">Hypoxanthine phosphoribosyltransferase</fullName>
        <ecNumber evidence="5 15">2.4.2.8</ecNumber>
    </recommendedName>
</protein>
<evidence type="ECO:0000256" key="12">
    <source>
        <dbReference type="ARBA" id="ARBA00022842"/>
    </source>
</evidence>
<dbReference type="EMBL" id="FNWX01000001">
    <property type="protein sequence ID" value="SEH36428.1"/>
    <property type="molecule type" value="Genomic_DNA"/>
</dbReference>
<dbReference type="Gene3D" id="3.40.50.2020">
    <property type="match status" value="1"/>
</dbReference>
<proteinExistence type="inferred from homology"/>
<dbReference type="InterPro" id="IPR000836">
    <property type="entry name" value="PRTase_dom"/>
</dbReference>
<dbReference type="GO" id="GO:0032263">
    <property type="term" value="P:GMP salvage"/>
    <property type="evidence" value="ECO:0007669"/>
    <property type="project" value="TreeGrafter"/>
</dbReference>
<name>A0A1H6HQF9_9FLAO</name>
<evidence type="ECO:0000256" key="11">
    <source>
        <dbReference type="ARBA" id="ARBA00022741"/>
    </source>
</evidence>
<evidence type="ECO:0000256" key="6">
    <source>
        <dbReference type="ARBA" id="ARBA00022490"/>
    </source>
</evidence>
<dbReference type="UniPathway" id="UPA00591">
    <property type="reaction ID" value="UER00648"/>
</dbReference>
<dbReference type="GO" id="GO:0000287">
    <property type="term" value="F:magnesium ion binding"/>
    <property type="evidence" value="ECO:0007669"/>
    <property type="project" value="TreeGrafter"/>
</dbReference>
<comment type="pathway">
    <text evidence="3 15">Purine metabolism; IMP biosynthesis via salvage pathway; IMP from hypoxanthine: step 1/1.</text>
</comment>
<dbReference type="GO" id="GO:0000166">
    <property type="term" value="F:nucleotide binding"/>
    <property type="evidence" value="ECO:0007669"/>
    <property type="project" value="UniProtKB-KW"/>
</dbReference>
<evidence type="ECO:0000256" key="3">
    <source>
        <dbReference type="ARBA" id="ARBA00004669"/>
    </source>
</evidence>
<dbReference type="GO" id="GO:0052657">
    <property type="term" value="F:guanine phosphoribosyltransferase activity"/>
    <property type="evidence" value="ECO:0007669"/>
    <property type="project" value="RHEA"/>
</dbReference>
<evidence type="ECO:0000256" key="15">
    <source>
        <dbReference type="RuleBase" id="RU364099"/>
    </source>
</evidence>
<comment type="catalytic activity">
    <reaction evidence="13">
        <text>GMP + diphosphate = guanine + 5-phospho-alpha-D-ribose 1-diphosphate</text>
        <dbReference type="Rhea" id="RHEA:25424"/>
        <dbReference type="ChEBI" id="CHEBI:16235"/>
        <dbReference type="ChEBI" id="CHEBI:33019"/>
        <dbReference type="ChEBI" id="CHEBI:58017"/>
        <dbReference type="ChEBI" id="CHEBI:58115"/>
        <dbReference type="EC" id="2.4.2.8"/>
    </reaction>
    <physiologicalReaction direction="right-to-left" evidence="13">
        <dbReference type="Rhea" id="RHEA:25426"/>
    </physiologicalReaction>
</comment>
<feature type="domain" description="Phosphoribosyltransferase" evidence="16">
    <location>
        <begin position="44"/>
        <end position="192"/>
    </location>
</feature>
<evidence type="ECO:0000256" key="4">
    <source>
        <dbReference type="ARBA" id="ARBA00008391"/>
    </source>
</evidence>
<keyword evidence="12 15" id="KW-0460">Magnesium</keyword>
<keyword evidence="6 15" id="KW-0963">Cytoplasm</keyword>
<dbReference type="STRING" id="420404.SAMN05421793_10164"/>
<dbReference type="GO" id="GO:0005829">
    <property type="term" value="C:cytosol"/>
    <property type="evidence" value="ECO:0007669"/>
    <property type="project" value="TreeGrafter"/>
</dbReference>
<dbReference type="GO" id="GO:0046100">
    <property type="term" value="P:hypoxanthine metabolic process"/>
    <property type="evidence" value="ECO:0007669"/>
    <property type="project" value="TreeGrafter"/>
</dbReference>
<comment type="catalytic activity">
    <reaction evidence="14">
        <text>IMP + diphosphate = hypoxanthine + 5-phospho-alpha-D-ribose 1-diphosphate</text>
        <dbReference type="Rhea" id="RHEA:17973"/>
        <dbReference type="ChEBI" id="CHEBI:17368"/>
        <dbReference type="ChEBI" id="CHEBI:33019"/>
        <dbReference type="ChEBI" id="CHEBI:58017"/>
        <dbReference type="ChEBI" id="CHEBI:58053"/>
        <dbReference type="EC" id="2.4.2.8"/>
    </reaction>
    <physiologicalReaction direction="right-to-left" evidence="14">
        <dbReference type="Rhea" id="RHEA:17975"/>
    </physiologicalReaction>
</comment>
<comment type="similarity">
    <text evidence="4 15">Belongs to the purine/pyrimidine phosphoribosyltransferase family.</text>
</comment>
<gene>
    <name evidence="17" type="ORF">SAMN05421793_10164</name>
</gene>
<evidence type="ECO:0000256" key="8">
    <source>
        <dbReference type="ARBA" id="ARBA00022679"/>
    </source>
</evidence>
<keyword evidence="9 15" id="KW-0479">Metal-binding</keyword>
<dbReference type="AlphaFoldDB" id="A0A1H6HQF9"/>
<accession>A0A1H6HQF9</accession>
<evidence type="ECO:0000256" key="10">
    <source>
        <dbReference type="ARBA" id="ARBA00022726"/>
    </source>
</evidence>
<dbReference type="NCBIfam" id="TIGR01203">
    <property type="entry name" value="HGPRTase"/>
    <property type="match status" value="1"/>
</dbReference>
<organism evidence="17 18">
    <name type="scientific">Epilithonimonas hominis</name>
    <dbReference type="NCBI Taxonomy" id="420404"/>
    <lineage>
        <taxon>Bacteria</taxon>
        <taxon>Pseudomonadati</taxon>
        <taxon>Bacteroidota</taxon>
        <taxon>Flavobacteriia</taxon>
        <taxon>Flavobacteriales</taxon>
        <taxon>Weeksellaceae</taxon>
        <taxon>Chryseobacterium group</taxon>
        <taxon>Epilithonimonas</taxon>
    </lineage>
</organism>
<evidence type="ECO:0000259" key="16">
    <source>
        <dbReference type="Pfam" id="PF00156"/>
    </source>
</evidence>
<dbReference type="InterPro" id="IPR050408">
    <property type="entry name" value="HGPRT"/>
</dbReference>
<dbReference type="InterPro" id="IPR005904">
    <property type="entry name" value="Hxn_phspho_trans"/>
</dbReference>
<dbReference type="GO" id="GO:0004422">
    <property type="term" value="F:hypoxanthine phosphoribosyltransferase activity"/>
    <property type="evidence" value="ECO:0007669"/>
    <property type="project" value="InterPro"/>
</dbReference>
<keyword evidence="8 15" id="KW-0808">Transferase</keyword>
<evidence type="ECO:0000256" key="9">
    <source>
        <dbReference type="ARBA" id="ARBA00022723"/>
    </source>
</evidence>
<evidence type="ECO:0000256" key="2">
    <source>
        <dbReference type="ARBA" id="ARBA00004496"/>
    </source>
</evidence>
<keyword evidence="18" id="KW-1185">Reference proteome</keyword>
<dbReference type="Pfam" id="PF00156">
    <property type="entry name" value="Pribosyltran"/>
    <property type="match status" value="1"/>
</dbReference>
<evidence type="ECO:0000256" key="13">
    <source>
        <dbReference type="ARBA" id="ARBA00048811"/>
    </source>
</evidence>
<keyword evidence="11 15" id="KW-0547">Nucleotide-binding</keyword>